<evidence type="ECO:0000256" key="1">
    <source>
        <dbReference type="SAM" id="MobiDB-lite"/>
    </source>
</evidence>
<feature type="compositionally biased region" description="Polar residues" evidence="1">
    <location>
        <begin position="162"/>
        <end position="171"/>
    </location>
</feature>
<name>A0AAV7RZ56_PLEWA</name>
<feature type="region of interest" description="Disordered" evidence="1">
    <location>
        <begin position="1"/>
        <end position="21"/>
    </location>
</feature>
<evidence type="ECO:0000313" key="3">
    <source>
        <dbReference type="Proteomes" id="UP001066276"/>
    </source>
</evidence>
<feature type="compositionally biased region" description="Basic and acidic residues" evidence="1">
    <location>
        <begin position="172"/>
        <end position="189"/>
    </location>
</feature>
<organism evidence="2 3">
    <name type="scientific">Pleurodeles waltl</name>
    <name type="common">Iberian ribbed newt</name>
    <dbReference type="NCBI Taxonomy" id="8319"/>
    <lineage>
        <taxon>Eukaryota</taxon>
        <taxon>Metazoa</taxon>
        <taxon>Chordata</taxon>
        <taxon>Craniata</taxon>
        <taxon>Vertebrata</taxon>
        <taxon>Euteleostomi</taxon>
        <taxon>Amphibia</taxon>
        <taxon>Batrachia</taxon>
        <taxon>Caudata</taxon>
        <taxon>Salamandroidea</taxon>
        <taxon>Salamandridae</taxon>
        <taxon>Pleurodelinae</taxon>
        <taxon>Pleurodeles</taxon>
    </lineage>
</organism>
<feature type="region of interest" description="Disordered" evidence="1">
    <location>
        <begin position="162"/>
        <end position="206"/>
    </location>
</feature>
<dbReference type="Proteomes" id="UP001066276">
    <property type="component" value="Chromosome 5"/>
</dbReference>
<comment type="caution">
    <text evidence="2">The sequence shown here is derived from an EMBL/GenBank/DDBJ whole genome shotgun (WGS) entry which is preliminary data.</text>
</comment>
<reference evidence="2" key="1">
    <citation type="journal article" date="2022" name="bioRxiv">
        <title>Sequencing and chromosome-scale assembly of the giantPleurodeles waltlgenome.</title>
        <authorList>
            <person name="Brown T."/>
            <person name="Elewa A."/>
            <person name="Iarovenko S."/>
            <person name="Subramanian E."/>
            <person name="Araus A.J."/>
            <person name="Petzold A."/>
            <person name="Susuki M."/>
            <person name="Suzuki K.-i.T."/>
            <person name="Hayashi T."/>
            <person name="Toyoda A."/>
            <person name="Oliveira C."/>
            <person name="Osipova E."/>
            <person name="Leigh N.D."/>
            <person name="Simon A."/>
            <person name="Yun M.H."/>
        </authorList>
    </citation>
    <scope>NUCLEOTIDE SEQUENCE</scope>
    <source>
        <strain evidence="2">20211129_DDA</strain>
        <tissue evidence="2">Liver</tissue>
    </source>
</reference>
<accession>A0AAV7RZ56</accession>
<dbReference type="EMBL" id="JANPWB010000009">
    <property type="protein sequence ID" value="KAJ1158069.1"/>
    <property type="molecule type" value="Genomic_DNA"/>
</dbReference>
<dbReference type="AlphaFoldDB" id="A0AAV7RZ56"/>
<sequence>MRPRVRRDQGSHIAAEREAAPRRGRSMAMLCQACLRAGPQPGQASLGSSVRAEVAHEDPGLPVHWGRGGDCPSSVLVSSSPSGAGWMVQTLDEWMPSGVIDGLVGAAVGGQRCEARGSGASVRYTESLHPQCAPGRVALGLEGLSDITAVFHPRRMLQLRCPSSQKGSTARSMRENGRTLRTQRKDHTKCPPGPRRRGGRGGQSMT</sequence>
<gene>
    <name evidence="2" type="ORF">NDU88_010764</name>
</gene>
<evidence type="ECO:0000313" key="2">
    <source>
        <dbReference type="EMBL" id="KAJ1158069.1"/>
    </source>
</evidence>
<protein>
    <submittedName>
        <fullName evidence="2">Uncharacterized protein</fullName>
    </submittedName>
</protein>
<keyword evidence="3" id="KW-1185">Reference proteome</keyword>
<proteinExistence type="predicted"/>